<accession>K1KH94</accession>
<keyword evidence="3" id="KW-1185">Reference proteome</keyword>
<evidence type="ECO:0000313" key="3">
    <source>
        <dbReference type="Proteomes" id="UP000005835"/>
    </source>
</evidence>
<name>K1KH94_9BURK</name>
<feature type="transmembrane region" description="Helical" evidence="1">
    <location>
        <begin position="34"/>
        <end position="53"/>
    </location>
</feature>
<keyword evidence="1" id="KW-0812">Transmembrane</keyword>
<gene>
    <name evidence="2" type="ORF">HMPREF9465_01204</name>
</gene>
<dbReference type="HOGENOM" id="CLU_2994981_0_0_4"/>
<dbReference type="PATRIC" id="fig|742823.3.peg.1198"/>
<proteinExistence type="predicted"/>
<dbReference type="EMBL" id="ADMG01000031">
    <property type="protein sequence ID" value="EKB31099.1"/>
    <property type="molecule type" value="Genomic_DNA"/>
</dbReference>
<evidence type="ECO:0000256" key="1">
    <source>
        <dbReference type="SAM" id="Phobius"/>
    </source>
</evidence>
<evidence type="ECO:0000313" key="2">
    <source>
        <dbReference type="EMBL" id="EKB31099.1"/>
    </source>
</evidence>
<dbReference type="Proteomes" id="UP000005835">
    <property type="component" value="Unassembled WGS sequence"/>
</dbReference>
<sequence>MVTTFISLLGSLAQANFVWNGDIVLNVAMAGGGIDWLGLLGLAIIIGVAQAIASRKHY</sequence>
<keyword evidence="1" id="KW-0472">Membrane</keyword>
<dbReference type="RefSeq" id="WP_005435107.1">
    <property type="nucleotide sequence ID" value="NZ_JH815516.1"/>
</dbReference>
<reference evidence="2 3" key="1">
    <citation type="submission" date="2012-05" db="EMBL/GenBank/DDBJ databases">
        <title>The Genome Sequence of Sutterella wadsworthensis 2_1_59BFAA.</title>
        <authorList>
            <consortium name="The Broad Institute Genome Sequencing Platform"/>
            <person name="Earl A."/>
            <person name="Ward D."/>
            <person name="Feldgarden M."/>
            <person name="Gevers D."/>
            <person name="Daigneault M."/>
            <person name="Strauss J."/>
            <person name="Allen-Vercoe E."/>
            <person name="Walker B."/>
            <person name="Young S.K."/>
            <person name="Zeng Q."/>
            <person name="Gargeya S."/>
            <person name="Fitzgerald M."/>
            <person name="Haas B."/>
            <person name="Abouelleil A."/>
            <person name="Alvarado L."/>
            <person name="Arachchi H.M."/>
            <person name="Berlin A.M."/>
            <person name="Chapman S.B."/>
            <person name="Goldberg J."/>
            <person name="Griggs A."/>
            <person name="Gujja S."/>
            <person name="Hansen M."/>
            <person name="Howarth C."/>
            <person name="Imamovic A."/>
            <person name="Larimer J."/>
            <person name="McCowen C."/>
            <person name="Montmayeur A."/>
            <person name="Murphy C."/>
            <person name="Neiman D."/>
            <person name="Pearson M."/>
            <person name="Priest M."/>
            <person name="Roberts A."/>
            <person name="Saif S."/>
            <person name="Shea T."/>
            <person name="Sisk P."/>
            <person name="Sykes S."/>
            <person name="Wortman J."/>
            <person name="Nusbaum C."/>
            <person name="Birren B."/>
        </authorList>
    </citation>
    <scope>NUCLEOTIDE SEQUENCE [LARGE SCALE GENOMIC DNA]</scope>
    <source>
        <strain evidence="2 3">2_1_59BFAA</strain>
    </source>
</reference>
<protein>
    <submittedName>
        <fullName evidence="2">Uncharacterized protein</fullName>
    </submittedName>
</protein>
<dbReference type="AlphaFoldDB" id="K1KH94"/>
<keyword evidence="1" id="KW-1133">Transmembrane helix</keyword>
<organism evidence="2 3">
    <name type="scientific">Sutterella wadsworthensis 2_1_59BFAA</name>
    <dbReference type="NCBI Taxonomy" id="742823"/>
    <lineage>
        <taxon>Bacteria</taxon>
        <taxon>Pseudomonadati</taxon>
        <taxon>Pseudomonadota</taxon>
        <taxon>Betaproteobacteria</taxon>
        <taxon>Burkholderiales</taxon>
        <taxon>Sutterellaceae</taxon>
        <taxon>Sutterella</taxon>
    </lineage>
</organism>
<comment type="caution">
    <text evidence="2">The sequence shown here is derived from an EMBL/GenBank/DDBJ whole genome shotgun (WGS) entry which is preliminary data.</text>
</comment>